<dbReference type="EMBL" id="NMVQ01000044">
    <property type="protein sequence ID" value="OYO18334.1"/>
    <property type="molecule type" value="Genomic_DNA"/>
</dbReference>
<dbReference type="AlphaFoldDB" id="A0A255GXK4"/>
<dbReference type="RefSeq" id="WP_094365000.1">
    <property type="nucleotide sequence ID" value="NZ_NMVQ01000044.1"/>
</dbReference>
<dbReference type="PRINTS" id="PR00409">
    <property type="entry name" value="PHDIOXRDTASE"/>
</dbReference>
<evidence type="ECO:0000256" key="4">
    <source>
        <dbReference type="ARBA" id="ARBA00022723"/>
    </source>
</evidence>
<evidence type="ECO:0000313" key="11">
    <source>
        <dbReference type="Proteomes" id="UP000216311"/>
    </source>
</evidence>
<comment type="cofactor">
    <cofactor evidence="1">
        <name>FAD</name>
        <dbReference type="ChEBI" id="CHEBI:57692"/>
    </cofactor>
</comment>
<dbReference type="Pfam" id="PF00111">
    <property type="entry name" value="Fer2"/>
    <property type="match status" value="1"/>
</dbReference>
<dbReference type="PROSITE" id="PS51085">
    <property type="entry name" value="2FE2S_FER_2"/>
    <property type="match status" value="1"/>
</dbReference>
<evidence type="ECO:0000256" key="7">
    <source>
        <dbReference type="ARBA" id="ARBA00023014"/>
    </source>
</evidence>
<keyword evidence="11" id="KW-1185">Reference proteome</keyword>
<dbReference type="InterPro" id="IPR017938">
    <property type="entry name" value="Riboflavin_synthase-like_b-brl"/>
</dbReference>
<evidence type="ECO:0000259" key="8">
    <source>
        <dbReference type="PROSITE" id="PS51085"/>
    </source>
</evidence>
<protein>
    <submittedName>
        <fullName evidence="10">Oxidoreductase</fullName>
    </submittedName>
</protein>
<dbReference type="GO" id="GO:0016491">
    <property type="term" value="F:oxidoreductase activity"/>
    <property type="evidence" value="ECO:0007669"/>
    <property type="project" value="UniProtKB-KW"/>
</dbReference>
<evidence type="ECO:0000259" key="9">
    <source>
        <dbReference type="PROSITE" id="PS51384"/>
    </source>
</evidence>
<dbReference type="Gene3D" id="3.40.50.80">
    <property type="entry name" value="Nucleotide-binding domain of ferredoxin-NADP reductase (FNR) module"/>
    <property type="match status" value="1"/>
</dbReference>
<keyword evidence="3" id="KW-0001">2Fe-2S</keyword>
<dbReference type="PROSITE" id="PS00197">
    <property type="entry name" value="2FE2S_FER_1"/>
    <property type="match status" value="1"/>
</dbReference>
<dbReference type="InterPro" id="IPR012675">
    <property type="entry name" value="Beta-grasp_dom_sf"/>
</dbReference>
<dbReference type="Gene3D" id="2.40.30.10">
    <property type="entry name" value="Translation factors"/>
    <property type="match status" value="1"/>
</dbReference>
<evidence type="ECO:0000256" key="2">
    <source>
        <dbReference type="ARBA" id="ARBA00022630"/>
    </source>
</evidence>
<evidence type="ECO:0000256" key="5">
    <source>
        <dbReference type="ARBA" id="ARBA00023002"/>
    </source>
</evidence>
<sequence length="327" mass="35402">METQTGGERRTLRVHQKRWEAAGITSITLVDPAGASLPTWQPGAHLALHLPNGLVREYSLCSDPADTSQWTVAVLRTSDSRGGSSHIHEQLPIGVELEVDGPRNAFRLESAVDGEEPKHHLIAGGIGITPIVAMARELQSRGAEWSLLYTGRTRAQMAFLTEIQALPSERVHLHVDDEAGRFPDLVEMLKSQDPRTIVYCCGPGPLMDAVEAAMPVPANLRLERFKAPERVVDPDAEADRGFDVVLNSSGQRVSVAADESILDALDQAGVPVPSSCLEGICGTCETGVLSGEIEHRDFLLTDEEKESGQTMCICVSRCRGAELVLDL</sequence>
<dbReference type="SUPFAM" id="SSF54292">
    <property type="entry name" value="2Fe-2S ferredoxin-like"/>
    <property type="match status" value="1"/>
</dbReference>
<evidence type="ECO:0000256" key="3">
    <source>
        <dbReference type="ARBA" id="ARBA00022714"/>
    </source>
</evidence>
<dbReference type="InterPro" id="IPR001433">
    <property type="entry name" value="OxRdtase_FAD/NAD-bd"/>
</dbReference>
<dbReference type="InterPro" id="IPR036010">
    <property type="entry name" value="2Fe-2S_ferredoxin-like_sf"/>
</dbReference>
<dbReference type="CDD" id="cd00207">
    <property type="entry name" value="fer2"/>
    <property type="match status" value="1"/>
</dbReference>
<dbReference type="InterPro" id="IPR006058">
    <property type="entry name" value="2Fe2S_fd_BS"/>
</dbReference>
<keyword evidence="2" id="KW-0285">Flavoprotein</keyword>
<feature type="domain" description="2Fe-2S ferredoxin-type" evidence="8">
    <location>
        <begin position="242"/>
        <end position="327"/>
    </location>
</feature>
<proteinExistence type="predicted"/>
<gene>
    <name evidence="10" type="ORF">CGZ93_15175</name>
</gene>
<comment type="caution">
    <text evidence="10">The sequence shown here is derived from an EMBL/GenBank/DDBJ whole genome shotgun (WGS) entry which is preliminary data.</text>
</comment>
<feature type="domain" description="FAD-binding FR-type" evidence="9">
    <location>
        <begin position="7"/>
        <end position="109"/>
    </location>
</feature>
<dbReference type="InterPro" id="IPR050415">
    <property type="entry name" value="MRET"/>
</dbReference>
<dbReference type="GO" id="GO:0046872">
    <property type="term" value="F:metal ion binding"/>
    <property type="evidence" value="ECO:0007669"/>
    <property type="project" value="UniProtKB-KW"/>
</dbReference>
<name>A0A255GXK4_9ACTN</name>
<dbReference type="PROSITE" id="PS51384">
    <property type="entry name" value="FAD_FR"/>
    <property type="match status" value="1"/>
</dbReference>
<evidence type="ECO:0000256" key="6">
    <source>
        <dbReference type="ARBA" id="ARBA00023004"/>
    </source>
</evidence>
<evidence type="ECO:0000256" key="1">
    <source>
        <dbReference type="ARBA" id="ARBA00001974"/>
    </source>
</evidence>
<dbReference type="Proteomes" id="UP000216311">
    <property type="component" value="Unassembled WGS sequence"/>
</dbReference>
<evidence type="ECO:0000313" key="10">
    <source>
        <dbReference type="EMBL" id="OYO18334.1"/>
    </source>
</evidence>
<dbReference type="Gene3D" id="3.10.20.30">
    <property type="match status" value="1"/>
</dbReference>
<organism evidence="10 11">
    <name type="scientific">Enemella dayhoffiae</name>
    <dbReference type="NCBI Taxonomy" id="2016507"/>
    <lineage>
        <taxon>Bacteria</taxon>
        <taxon>Bacillati</taxon>
        <taxon>Actinomycetota</taxon>
        <taxon>Actinomycetes</taxon>
        <taxon>Propionibacteriales</taxon>
        <taxon>Propionibacteriaceae</taxon>
        <taxon>Enemella</taxon>
    </lineage>
</organism>
<dbReference type="Pfam" id="PF00175">
    <property type="entry name" value="NAD_binding_1"/>
    <property type="match status" value="1"/>
</dbReference>
<dbReference type="InterPro" id="IPR001041">
    <property type="entry name" value="2Fe-2S_ferredoxin-type"/>
</dbReference>
<dbReference type="CDD" id="cd06185">
    <property type="entry name" value="PDR_like"/>
    <property type="match status" value="1"/>
</dbReference>
<dbReference type="PANTHER" id="PTHR47354:SF1">
    <property type="entry name" value="CARNITINE MONOOXYGENASE REDUCTASE SUBUNIT"/>
    <property type="match status" value="1"/>
</dbReference>
<keyword evidence="7" id="KW-0411">Iron-sulfur</keyword>
<accession>A0A255GXK4</accession>
<dbReference type="PANTHER" id="PTHR47354">
    <property type="entry name" value="NADH OXIDOREDUCTASE HCR"/>
    <property type="match status" value="1"/>
</dbReference>
<dbReference type="SUPFAM" id="SSF63380">
    <property type="entry name" value="Riboflavin synthase domain-like"/>
    <property type="match status" value="1"/>
</dbReference>
<dbReference type="GO" id="GO:0051537">
    <property type="term" value="F:2 iron, 2 sulfur cluster binding"/>
    <property type="evidence" value="ECO:0007669"/>
    <property type="project" value="UniProtKB-KW"/>
</dbReference>
<keyword evidence="5" id="KW-0560">Oxidoreductase</keyword>
<dbReference type="SUPFAM" id="SSF52343">
    <property type="entry name" value="Ferredoxin reductase-like, C-terminal NADP-linked domain"/>
    <property type="match status" value="1"/>
</dbReference>
<reference evidence="10 11" key="1">
    <citation type="submission" date="2017-07" db="EMBL/GenBank/DDBJ databases">
        <title>Draft whole genome sequences of clinical Proprionibacteriaceae strains.</title>
        <authorList>
            <person name="Bernier A.-M."/>
            <person name="Bernard K."/>
            <person name="Domingo M.-C."/>
        </authorList>
    </citation>
    <scope>NUCLEOTIDE SEQUENCE [LARGE SCALE GENOMIC DNA]</scope>
    <source>
        <strain evidence="10 11">NML 130396</strain>
    </source>
</reference>
<dbReference type="OrthoDB" id="3807506at2"/>
<keyword evidence="6" id="KW-0408">Iron</keyword>
<dbReference type="InterPro" id="IPR039261">
    <property type="entry name" value="FNR_nucleotide-bd"/>
</dbReference>
<keyword evidence="4" id="KW-0479">Metal-binding</keyword>
<dbReference type="InterPro" id="IPR017927">
    <property type="entry name" value="FAD-bd_FR_type"/>
</dbReference>